<organism evidence="4 5">
    <name type="scientific">Aspergillus thermomutatus</name>
    <name type="common">Neosartorya pseudofischeri</name>
    <dbReference type="NCBI Taxonomy" id="41047"/>
    <lineage>
        <taxon>Eukaryota</taxon>
        <taxon>Fungi</taxon>
        <taxon>Dikarya</taxon>
        <taxon>Ascomycota</taxon>
        <taxon>Pezizomycotina</taxon>
        <taxon>Eurotiomycetes</taxon>
        <taxon>Eurotiomycetidae</taxon>
        <taxon>Eurotiales</taxon>
        <taxon>Aspergillaceae</taxon>
        <taxon>Aspergillus</taxon>
        <taxon>Aspergillus subgen. Fumigati</taxon>
    </lineage>
</organism>
<dbReference type="RefSeq" id="XP_026610492.1">
    <property type="nucleotide sequence ID" value="XM_026756932.1"/>
</dbReference>
<feature type="transmembrane region" description="Helical" evidence="3">
    <location>
        <begin position="369"/>
        <end position="387"/>
    </location>
</feature>
<keyword evidence="3" id="KW-1133">Transmembrane helix</keyword>
<dbReference type="GO" id="GO:0008061">
    <property type="term" value="F:chitin binding"/>
    <property type="evidence" value="ECO:0007669"/>
    <property type="project" value="UniProtKB-KW"/>
</dbReference>
<keyword evidence="5" id="KW-1185">Reference proteome</keyword>
<gene>
    <name evidence="4" type="ORF">CDV56_103313</name>
</gene>
<protein>
    <submittedName>
        <fullName evidence="4">Uncharacterized protein</fullName>
    </submittedName>
</protein>
<name>A0A397G1E6_ASPTH</name>
<evidence type="ECO:0000313" key="4">
    <source>
        <dbReference type="EMBL" id="RHZ44851.1"/>
    </source>
</evidence>
<sequence length="451" mass="50600">MAYMSETTKNTRRSHWKGLNFAGTIDWAVDLQRFTVDDYSTDVLEPGAPKLENCTGTYTTFEAIKQDAAGFSDECRAQYVLQALQANLTGSLSRYYAMMADGYDEKFKTYADAVVQGSTKVVEEFMLDHGNEYFGCIVTKPSPAVTTAWECGQTRNTRMYICEPPKYRYRNVSQACPPDYSKRGEMPPAKGLRYSQSVYWTMNEDKAAQFWADLYSETGVAQEDITWENVHHYFCAPTEKHCGDSNWDYNFPVPKGFKREDVIDPRDVVTEAHGRLQDLKPQLDDAVRRVKEGTYLGLTDDLVDAVSLPIFMVADAVENMKSIVKVAEEMDREKRKAILFAFLSASFFFVPVVGEIVSGLTSLVTIGRIVALMGTVGNVALDIYTVVDDDKNAPLAIFNLILAPLALLDIARVSRAANFRRAMPGDELSKLGDKLAARMDMISRIKDRCSI</sequence>
<dbReference type="InterPro" id="IPR053214">
    <property type="entry name" value="LysM12-like"/>
</dbReference>
<evidence type="ECO:0000256" key="3">
    <source>
        <dbReference type="SAM" id="Phobius"/>
    </source>
</evidence>
<keyword evidence="1" id="KW-0147">Chitin-binding</keyword>
<dbReference type="AlphaFoldDB" id="A0A397G1E6"/>
<feature type="transmembrane region" description="Helical" evidence="3">
    <location>
        <begin position="337"/>
        <end position="357"/>
    </location>
</feature>
<evidence type="ECO:0000313" key="5">
    <source>
        <dbReference type="Proteomes" id="UP000215305"/>
    </source>
</evidence>
<keyword evidence="3" id="KW-0472">Membrane</keyword>
<evidence type="ECO:0000256" key="1">
    <source>
        <dbReference type="ARBA" id="ARBA00022669"/>
    </source>
</evidence>
<dbReference type="VEuPathDB" id="FungiDB:CDV56_103313"/>
<dbReference type="STRING" id="41047.A0A397G1E6"/>
<keyword evidence="2" id="KW-0843">Virulence</keyword>
<evidence type="ECO:0000256" key="2">
    <source>
        <dbReference type="ARBA" id="ARBA00023026"/>
    </source>
</evidence>
<accession>A0A397G1E6</accession>
<dbReference type="EMBL" id="NKHU02000312">
    <property type="protein sequence ID" value="RHZ44851.1"/>
    <property type="molecule type" value="Genomic_DNA"/>
</dbReference>
<dbReference type="Proteomes" id="UP000215305">
    <property type="component" value="Unassembled WGS sequence"/>
</dbReference>
<comment type="caution">
    <text evidence="4">The sequence shown here is derived from an EMBL/GenBank/DDBJ whole genome shotgun (WGS) entry which is preliminary data.</text>
</comment>
<proteinExistence type="predicted"/>
<dbReference type="GeneID" id="38125287"/>
<dbReference type="PANTHER" id="PTHR47700:SF2">
    <property type="entry name" value="CHITINASE"/>
    <property type="match status" value="1"/>
</dbReference>
<keyword evidence="3" id="KW-0812">Transmembrane</keyword>
<feature type="transmembrane region" description="Helical" evidence="3">
    <location>
        <begin position="393"/>
        <end position="411"/>
    </location>
</feature>
<dbReference type="PANTHER" id="PTHR47700">
    <property type="entry name" value="V CHITINASE, PUTATIVE (AFU_ORTHOLOGUE AFUA_6G13720)-RELATED"/>
    <property type="match status" value="1"/>
</dbReference>
<dbReference type="OrthoDB" id="4508088at2759"/>
<reference evidence="4" key="1">
    <citation type="submission" date="2018-08" db="EMBL/GenBank/DDBJ databases">
        <title>Draft genome sequence of azole-resistant Aspergillus thermomutatus (Neosartorya pseudofischeri) strain HMR AF 39, isolated from a human nasal aspirate.</title>
        <authorList>
            <person name="Parent-Michaud M."/>
            <person name="Dufresne P.J."/>
            <person name="Fournier E."/>
            <person name="Martineau C."/>
            <person name="Moreira S."/>
            <person name="Perkins V."/>
            <person name="De Repentigny L."/>
            <person name="Dufresne S.F."/>
        </authorList>
    </citation>
    <scope>NUCLEOTIDE SEQUENCE [LARGE SCALE GENOMIC DNA]</scope>
    <source>
        <strain evidence="4">HMR AF 39</strain>
    </source>
</reference>